<evidence type="ECO:0000256" key="1">
    <source>
        <dbReference type="ARBA" id="ARBA00004477"/>
    </source>
</evidence>
<evidence type="ECO:0000313" key="10">
    <source>
        <dbReference type="Proteomes" id="UP001233999"/>
    </source>
</evidence>
<evidence type="ECO:0000256" key="3">
    <source>
        <dbReference type="ARBA" id="ARBA00022801"/>
    </source>
</evidence>
<evidence type="ECO:0000256" key="2">
    <source>
        <dbReference type="ARBA" id="ARBA00022692"/>
    </source>
</evidence>
<reference evidence="9" key="1">
    <citation type="journal article" date="2023" name="IScience">
        <title>Live-bearing cockroach genome reveals convergent evolutionary mechanisms linked to viviparity in insects and beyond.</title>
        <authorList>
            <person name="Fouks B."/>
            <person name="Harrison M.C."/>
            <person name="Mikhailova A.A."/>
            <person name="Marchal E."/>
            <person name="English S."/>
            <person name="Carruthers M."/>
            <person name="Jennings E.C."/>
            <person name="Chiamaka E.L."/>
            <person name="Frigard R.A."/>
            <person name="Pippel M."/>
            <person name="Attardo G.M."/>
            <person name="Benoit J.B."/>
            <person name="Bornberg-Bauer E."/>
            <person name="Tobe S.S."/>
        </authorList>
    </citation>
    <scope>NUCLEOTIDE SEQUENCE</scope>
    <source>
        <strain evidence="9">Stay&amp;Tobe</strain>
    </source>
</reference>
<gene>
    <name evidence="9" type="ORF">L9F63_010626</name>
</gene>
<dbReference type="GO" id="GO:0019915">
    <property type="term" value="P:lipid storage"/>
    <property type="evidence" value="ECO:0007669"/>
    <property type="project" value="InterPro"/>
</dbReference>
<accession>A0AAD8ER38</accession>
<dbReference type="InterPro" id="IPR019388">
    <property type="entry name" value="FIT"/>
</dbReference>
<name>A0AAD8ER38_DIPPU</name>
<evidence type="ECO:0000256" key="4">
    <source>
        <dbReference type="ARBA" id="ARBA00022824"/>
    </source>
</evidence>
<feature type="transmembrane region" description="Helical" evidence="8">
    <location>
        <begin position="176"/>
        <end position="197"/>
    </location>
</feature>
<sequence length="244" mass="28807">MTSYTYCCGKFLKIMQHLSRLGIATVAWFLWTNIFIFIDEITGECSPSPNGNLSQYQDLRNKYPIRKLCLKNKFYWHGFDISGHSFLLIYSCLILMEEANAIIGWKNIGDLIKNKEYSRRFQSISNCYCSSLGLTQEEFSKLKKSYEKLTPFITLTFILMVLLIVLWNFMLINTLMYFHTIMEKLIGGSIAILTWFITYHHLYRCQIPWRLFCLPGEGYIIYRDMSHKKNTYEDYDNYSDSSNS</sequence>
<dbReference type="PANTHER" id="PTHR23129:SF0">
    <property type="entry name" value="ACYL-COENZYME A DIPHOSPHATASE FITM2"/>
    <property type="match status" value="1"/>
</dbReference>
<dbReference type="GO" id="GO:0008654">
    <property type="term" value="P:phospholipid biosynthetic process"/>
    <property type="evidence" value="ECO:0007669"/>
    <property type="project" value="TreeGrafter"/>
</dbReference>
<evidence type="ECO:0000256" key="7">
    <source>
        <dbReference type="ARBA" id="ARBA00023136"/>
    </source>
</evidence>
<feature type="transmembrane region" description="Helical" evidence="8">
    <location>
        <begin position="149"/>
        <end position="170"/>
    </location>
</feature>
<keyword evidence="2 8" id="KW-0812">Transmembrane</keyword>
<comment type="subcellular location">
    <subcellularLocation>
        <location evidence="1">Endoplasmic reticulum membrane</location>
        <topology evidence="1">Multi-pass membrane protein</topology>
    </subcellularLocation>
</comment>
<keyword evidence="5 8" id="KW-1133">Transmembrane helix</keyword>
<feature type="transmembrane region" description="Helical" evidence="8">
    <location>
        <begin position="74"/>
        <end position="96"/>
    </location>
</feature>
<proteinExistence type="predicted"/>
<evidence type="ECO:0000256" key="5">
    <source>
        <dbReference type="ARBA" id="ARBA00022989"/>
    </source>
</evidence>
<evidence type="ECO:0000256" key="8">
    <source>
        <dbReference type="SAM" id="Phobius"/>
    </source>
</evidence>
<keyword evidence="7 8" id="KW-0472">Membrane</keyword>
<dbReference type="GO" id="GO:0010945">
    <property type="term" value="F:coenzyme A diphosphatase activity"/>
    <property type="evidence" value="ECO:0007669"/>
    <property type="project" value="InterPro"/>
</dbReference>
<dbReference type="AlphaFoldDB" id="A0AAD8ER38"/>
<keyword evidence="4" id="KW-0256">Endoplasmic reticulum</keyword>
<evidence type="ECO:0000256" key="6">
    <source>
        <dbReference type="ARBA" id="ARBA00023098"/>
    </source>
</evidence>
<dbReference type="Proteomes" id="UP001233999">
    <property type="component" value="Unassembled WGS sequence"/>
</dbReference>
<dbReference type="Pfam" id="PF10261">
    <property type="entry name" value="FIT"/>
    <property type="match status" value="1"/>
</dbReference>
<evidence type="ECO:0000313" key="9">
    <source>
        <dbReference type="EMBL" id="KAJ9598677.1"/>
    </source>
</evidence>
<reference evidence="9" key="2">
    <citation type="submission" date="2023-05" db="EMBL/GenBank/DDBJ databases">
        <authorList>
            <person name="Fouks B."/>
        </authorList>
    </citation>
    <scope>NUCLEOTIDE SEQUENCE</scope>
    <source>
        <strain evidence="9">Stay&amp;Tobe</strain>
        <tissue evidence="9">Testes</tissue>
    </source>
</reference>
<dbReference type="EMBL" id="JASPKZ010001197">
    <property type="protein sequence ID" value="KAJ9598677.1"/>
    <property type="molecule type" value="Genomic_DNA"/>
</dbReference>
<dbReference type="GO" id="GO:0034389">
    <property type="term" value="P:lipid droplet organization"/>
    <property type="evidence" value="ECO:0007669"/>
    <property type="project" value="TreeGrafter"/>
</dbReference>
<comment type="caution">
    <text evidence="9">The sequence shown here is derived from an EMBL/GenBank/DDBJ whole genome shotgun (WGS) entry which is preliminary data.</text>
</comment>
<dbReference type="GO" id="GO:0005789">
    <property type="term" value="C:endoplasmic reticulum membrane"/>
    <property type="evidence" value="ECO:0007669"/>
    <property type="project" value="UniProtKB-SubCell"/>
</dbReference>
<keyword evidence="3" id="KW-0378">Hydrolase</keyword>
<keyword evidence="6" id="KW-0443">Lipid metabolism</keyword>
<organism evidence="9 10">
    <name type="scientific">Diploptera punctata</name>
    <name type="common">Pacific beetle cockroach</name>
    <dbReference type="NCBI Taxonomy" id="6984"/>
    <lineage>
        <taxon>Eukaryota</taxon>
        <taxon>Metazoa</taxon>
        <taxon>Ecdysozoa</taxon>
        <taxon>Arthropoda</taxon>
        <taxon>Hexapoda</taxon>
        <taxon>Insecta</taxon>
        <taxon>Pterygota</taxon>
        <taxon>Neoptera</taxon>
        <taxon>Polyneoptera</taxon>
        <taxon>Dictyoptera</taxon>
        <taxon>Blattodea</taxon>
        <taxon>Blaberoidea</taxon>
        <taxon>Blaberidae</taxon>
        <taxon>Diplopterinae</taxon>
        <taxon>Diploptera</taxon>
    </lineage>
</organism>
<protein>
    <submittedName>
        <fullName evidence="9">Uncharacterized protein</fullName>
    </submittedName>
</protein>
<keyword evidence="10" id="KW-1185">Reference proteome</keyword>
<feature type="transmembrane region" description="Helical" evidence="8">
    <location>
        <begin position="21"/>
        <end position="38"/>
    </location>
</feature>
<dbReference type="PANTHER" id="PTHR23129">
    <property type="entry name" value="ACYL-COENZYME A DIPHOSPHATASE FITM2"/>
    <property type="match status" value="1"/>
</dbReference>